<evidence type="ECO:0000256" key="8">
    <source>
        <dbReference type="HAMAP-Rule" id="MF_00195"/>
    </source>
</evidence>
<dbReference type="Gene3D" id="3.30.300.20">
    <property type="match status" value="1"/>
</dbReference>
<evidence type="ECO:0000256" key="6">
    <source>
        <dbReference type="ARBA" id="ARBA00023134"/>
    </source>
</evidence>
<dbReference type="Pfam" id="PF14714">
    <property type="entry name" value="KH_dom-like"/>
    <property type="match status" value="1"/>
</dbReference>
<keyword evidence="4 10" id="KW-0677">Repeat</keyword>
<comment type="subunit">
    <text evidence="8">Associates with the 50S ribosomal subunit.</text>
</comment>
<evidence type="ECO:0000256" key="7">
    <source>
        <dbReference type="ARBA" id="ARBA00032345"/>
    </source>
</evidence>
<dbReference type="PROSITE" id="PS51712">
    <property type="entry name" value="G_ENGA"/>
    <property type="match status" value="2"/>
</dbReference>
<dbReference type="EMBL" id="BAAAKK010000001">
    <property type="protein sequence ID" value="GAA1420161.1"/>
    <property type="molecule type" value="Genomic_DNA"/>
</dbReference>
<dbReference type="RefSeq" id="WP_343917780.1">
    <property type="nucleotide sequence ID" value="NZ_BAAAKK010000001.1"/>
</dbReference>
<keyword evidence="5 8" id="KW-0547">Nucleotide-binding</keyword>
<evidence type="ECO:0000256" key="11">
    <source>
        <dbReference type="SAM" id="MobiDB-lite"/>
    </source>
</evidence>
<evidence type="ECO:0000313" key="13">
    <source>
        <dbReference type="EMBL" id="GAA1420161.1"/>
    </source>
</evidence>
<dbReference type="Proteomes" id="UP001501266">
    <property type="component" value="Unassembled WGS sequence"/>
</dbReference>
<feature type="binding site" evidence="8">
    <location>
        <begin position="353"/>
        <end position="356"/>
    </location>
    <ligand>
        <name>GTP</name>
        <dbReference type="ChEBI" id="CHEBI:37565"/>
        <label>2</label>
    </ligand>
</feature>
<dbReference type="NCBIfam" id="TIGR03594">
    <property type="entry name" value="GTPase_EngA"/>
    <property type="match status" value="1"/>
</dbReference>
<evidence type="ECO:0000256" key="10">
    <source>
        <dbReference type="RuleBase" id="RU004481"/>
    </source>
</evidence>
<feature type="region of interest" description="Disordered" evidence="11">
    <location>
        <begin position="1"/>
        <end position="21"/>
    </location>
</feature>
<dbReference type="InterPro" id="IPR031166">
    <property type="entry name" value="G_ENGA"/>
</dbReference>
<comment type="function">
    <text evidence="8 10">GTPase that plays an essential role in the late steps of ribosome biogenesis.</text>
</comment>
<keyword evidence="14" id="KW-1185">Reference proteome</keyword>
<keyword evidence="3 8" id="KW-0690">Ribosome biogenesis</keyword>
<dbReference type="PRINTS" id="PR00326">
    <property type="entry name" value="GTP1OBG"/>
</dbReference>
<evidence type="ECO:0000313" key="14">
    <source>
        <dbReference type="Proteomes" id="UP001501266"/>
    </source>
</evidence>
<evidence type="ECO:0000256" key="1">
    <source>
        <dbReference type="ARBA" id="ARBA00008279"/>
    </source>
</evidence>
<dbReference type="PIRSF" id="PIRSF006485">
    <property type="entry name" value="GTP-binding_EngA"/>
    <property type="match status" value="1"/>
</dbReference>
<evidence type="ECO:0000256" key="2">
    <source>
        <dbReference type="ARBA" id="ARBA00020953"/>
    </source>
</evidence>
<reference evidence="14" key="1">
    <citation type="journal article" date="2019" name="Int. J. Syst. Evol. Microbiol.">
        <title>The Global Catalogue of Microorganisms (GCM) 10K type strain sequencing project: providing services to taxonomists for standard genome sequencing and annotation.</title>
        <authorList>
            <consortium name="The Broad Institute Genomics Platform"/>
            <consortium name="The Broad Institute Genome Sequencing Center for Infectious Disease"/>
            <person name="Wu L."/>
            <person name="Ma J."/>
        </authorList>
    </citation>
    <scope>NUCLEOTIDE SEQUENCE [LARGE SCALE GENOMIC DNA]</scope>
    <source>
        <strain evidence="14">JCM 12398</strain>
    </source>
</reference>
<organism evidence="13 14">
    <name type="scientific">Agrococcus citreus</name>
    <dbReference type="NCBI Taxonomy" id="84643"/>
    <lineage>
        <taxon>Bacteria</taxon>
        <taxon>Bacillati</taxon>
        <taxon>Actinomycetota</taxon>
        <taxon>Actinomycetes</taxon>
        <taxon>Micrococcales</taxon>
        <taxon>Microbacteriaceae</taxon>
        <taxon>Agrococcus</taxon>
    </lineage>
</organism>
<protein>
    <recommendedName>
        <fullName evidence="2 8">GTPase Der</fullName>
    </recommendedName>
    <alternativeName>
        <fullName evidence="7 8">GTP-binding protein EngA</fullName>
    </alternativeName>
</protein>
<comment type="caution">
    <text evidence="13">The sequence shown here is derived from an EMBL/GenBank/DDBJ whole genome shotgun (WGS) entry which is preliminary data.</text>
</comment>
<comment type="similarity">
    <text evidence="1 8 9 10">Belongs to the TRAFAC class TrmE-Era-EngA-EngB-Septin-like GTPase superfamily. EngA (Der) GTPase family.</text>
</comment>
<gene>
    <name evidence="8 13" type="primary">der</name>
    <name evidence="13" type="ORF">GCM10009640_09180</name>
</gene>
<sequence length="497" mass="55040">MTDDNPIDDSPIEHDDVETEQARVSALRAGLSDYELDEEDAALLDLADEGPDAIRILPALPVLAIVGRPNVGKSALVNRILGRREAVVEDTPGVTRDRVSYKAEWSGRQFTLVDTGGWEPDARGIDRSVALQAEVAVDLADAVLFVVDVNVGPTSTDEHVVRMLRQSNRPVLLVANKADDARRDLEAASLWSLGLGEPIPVSAVHGRGVADMLDLAMEKLPEISAVAKEEIGGPRRVAILGRPNVGKSSLLNKAAGEERVVVNEIAGTTRDPVDEQIELGGRVWRFVDTAGIRRRVHLQQGADFYATLRTQAALEKAEVAVVLIDVTEPISEQDVRIIDLVLESGRALVLGFNKWDQLDDERRRYLEREIEQDLAHVDWAPRVNISARTGRHLEKLVPALETALESRDMRVPTGKLNAFIADIVAAHPHPLRGGKQPRILFATQASTRPPTFVLFTTGFLDPGYRRFITRRLREDYGFEGTPIQVNMRVREKRERRT</sequence>
<dbReference type="PANTHER" id="PTHR43834:SF6">
    <property type="entry name" value="GTPASE DER"/>
    <property type="match status" value="1"/>
</dbReference>
<evidence type="ECO:0000256" key="3">
    <source>
        <dbReference type="ARBA" id="ARBA00022517"/>
    </source>
</evidence>
<dbReference type="SUPFAM" id="SSF52540">
    <property type="entry name" value="P-loop containing nucleoside triphosphate hydrolases"/>
    <property type="match status" value="2"/>
</dbReference>
<dbReference type="InterPro" id="IPR006073">
    <property type="entry name" value="GTP-bd"/>
</dbReference>
<name>A0ABP4JIQ8_9MICO</name>
<dbReference type="HAMAP" id="MF_00195">
    <property type="entry name" value="GTPase_Der"/>
    <property type="match status" value="1"/>
</dbReference>
<evidence type="ECO:0000256" key="9">
    <source>
        <dbReference type="PROSITE-ProRule" id="PRU01049"/>
    </source>
</evidence>
<evidence type="ECO:0000256" key="4">
    <source>
        <dbReference type="ARBA" id="ARBA00022737"/>
    </source>
</evidence>
<dbReference type="Gene3D" id="3.40.50.300">
    <property type="entry name" value="P-loop containing nucleotide triphosphate hydrolases"/>
    <property type="match status" value="2"/>
</dbReference>
<feature type="binding site" evidence="8">
    <location>
        <begin position="176"/>
        <end position="179"/>
    </location>
    <ligand>
        <name>GTP</name>
        <dbReference type="ChEBI" id="CHEBI:37565"/>
        <label>1</label>
    </ligand>
</feature>
<evidence type="ECO:0000259" key="12">
    <source>
        <dbReference type="PROSITE" id="PS51712"/>
    </source>
</evidence>
<dbReference type="PANTHER" id="PTHR43834">
    <property type="entry name" value="GTPASE DER"/>
    <property type="match status" value="1"/>
</dbReference>
<feature type="domain" description="EngA-type G" evidence="12">
    <location>
        <begin position="61"/>
        <end position="224"/>
    </location>
</feature>
<dbReference type="InterPro" id="IPR015946">
    <property type="entry name" value="KH_dom-like_a/b"/>
</dbReference>
<dbReference type="CDD" id="cd01895">
    <property type="entry name" value="EngA2"/>
    <property type="match status" value="1"/>
</dbReference>
<feature type="binding site" evidence="8">
    <location>
        <begin position="288"/>
        <end position="292"/>
    </location>
    <ligand>
        <name>GTP</name>
        <dbReference type="ChEBI" id="CHEBI:37565"/>
        <label>2</label>
    </ligand>
</feature>
<dbReference type="InterPro" id="IPR005225">
    <property type="entry name" value="Small_GTP-bd"/>
</dbReference>
<feature type="binding site" evidence="8">
    <location>
        <begin position="67"/>
        <end position="74"/>
    </location>
    <ligand>
        <name>GTP</name>
        <dbReference type="ChEBI" id="CHEBI:37565"/>
        <label>1</label>
    </ligand>
</feature>
<proteinExistence type="inferred from homology"/>
<feature type="binding site" evidence="8">
    <location>
        <begin position="241"/>
        <end position="248"/>
    </location>
    <ligand>
        <name>GTP</name>
        <dbReference type="ChEBI" id="CHEBI:37565"/>
        <label>2</label>
    </ligand>
</feature>
<evidence type="ECO:0000256" key="5">
    <source>
        <dbReference type="ARBA" id="ARBA00022741"/>
    </source>
</evidence>
<feature type="binding site" evidence="8">
    <location>
        <begin position="114"/>
        <end position="118"/>
    </location>
    <ligand>
        <name>GTP</name>
        <dbReference type="ChEBI" id="CHEBI:37565"/>
        <label>1</label>
    </ligand>
</feature>
<dbReference type="NCBIfam" id="TIGR00231">
    <property type="entry name" value="small_GTP"/>
    <property type="match status" value="2"/>
</dbReference>
<feature type="domain" description="EngA-type G" evidence="12">
    <location>
        <begin position="235"/>
        <end position="408"/>
    </location>
</feature>
<dbReference type="InterPro" id="IPR032859">
    <property type="entry name" value="KH_dom-like"/>
</dbReference>
<accession>A0ABP4JIQ8</accession>
<dbReference type="InterPro" id="IPR027417">
    <property type="entry name" value="P-loop_NTPase"/>
</dbReference>
<dbReference type="CDD" id="cd01894">
    <property type="entry name" value="EngA1"/>
    <property type="match status" value="1"/>
</dbReference>
<dbReference type="InterPro" id="IPR016484">
    <property type="entry name" value="GTPase_Der"/>
</dbReference>
<dbReference type="Pfam" id="PF01926">
    <property type="entry name" value="MMR_HSR1"/>
    <property type="match status" value="2"/>
</dbReference>
<dbReference type="NCBIfam" id="NF002828">
    <property type="entry name" value="PRK03003.1"/>
    <property type="match status" value="1"/>
</dbReference>
<keyword evidence="6 8" id="KW-0342">GTP-binding</keyword>